<sequence>MTRGRAAARLARALLGLAVLAPVAALTPGAALAATAAPSAGPTASPTSATASATASASGSATATQPDDSPAVRLTLSDLAPSVARPSDTLRLTGTITNATDQAFVDPVLTIGVQQVVPRTRTALERWFAEDSAPTARLELTRQESLRVEAGATAAIVLDVPVTDLGFPIRFDNWGARGLEITLTSGDVQAVVRTVGVFYPEEGVEAALDVGVLLPVTPSATEWTDTLEAGGSPAFVSTARTQALLDVAESGATLAVDPVVLPDSDGVLPATAPLLTLPWADADEAVLPVAGPAGDELLARARERAVASFAGTRWTPSSSVAWPASPGVTADLVQALVDDGYDGLVLADDALPAAPLGTADARVDLTLAGDSTSTAGTASSTGTADSTDTLPALVADAGLSDTLAGTGTVPHAGVTAALAQRQLAVATTAVVVQETQAPTEVLAMVDRTAAAALTPQDARALEDTLAALASAPWVNLTDVPTLLARPAAATTAATDLTAASALTPDLQGVVDDTVVQAEEAQRLSSAFTDPEQLAALGTGVTDTLAVAPSAAWRLGGQTGDLALQRVSDALATASTGVAVAVPQSLVSMLAEEGVIPLSLTNTLEETVTVHVHVRPGQAILRVEDTPDVTLAPGQSETVRVPVTAVANGQTTLTVTVTSPDGAPMAQTSRFTVRVRAEWESVGLGIAAAALAVLLVLGLIRTIRRGRRRADGVPR</sequence>
<reference evidence="4 5" key="1">
    <citation type="submission" date="2019-06" db="EMBL/GenBank/DDBJ databases">
        <title>Draft genome sequence of Miniimonas arenae KCTC 19750T isolated from sea sand.</title>
        <authorList>
            <person name="Park S.-J."/>
        </authorList>
    </citation>
    <scope>NUCLEOTIDE SEQUENCE [LARGE SCALE GENOMIC DNA]</scope>
    <source>
        <strain evidence="4 5">KCTC 19750</strain>
    </source>
</reference>
<feature type="region of interest" description="Disordered" evidence="1">
    <location>
        <begin position="36"/>
        <end position="71"/>
    </location>
</feature>
<protein>
    <submittedName>
        <fullName evidence="4">Uncharacterized protein</fullName>
    </submittedName>
</protein>
<keyword evidence="5" id="KW-1185">Reference proteome</keyword>
<dbReference type="OrthoDB" id="3267347at2"/>
<organism evidence="4 5">
    <name type="scientific">Miniimonas arenae</name>
    <dbReference type="NCBI Taxonomy" id="676201"/>
    <lineage>
        <taxon>Bacteria</taxon>
        <taxon>Bacillati</taxon>
        <taxon>Actinomycetota</taxon>
        <taxon>Actinomycetes</taxon>
        <taxon>Micrococcales</taxon>
        <taxon>Beutenbergiaceae</taxon>
        <taxon>Miniimonas</taxon>
    </lineage>
</organism>
<feature type="signal peptide" evidence="3">
    <location>
        <begin position="1"/>
        <end position="33"/>
    </location>
</feature>
<keyword evidence="3" id="KW-0732">Signal</keyword>
<keyword evidence="2" id="KW-1133">Transmembrane helix</keyword>
<keyword evidence="2" id="KW-0472">Membrane</keyword>
<dbReference type="EMBL" id="VENP01000028">
    <property type="protein sequence ID" value="TNU73964.1"/>
    <property type="molecule type" value="Genomic_DNA"/>
</dbReference>
<keyword evidence="2" id="KW-0812">Transmembrane</keyword>
<evidence type="ECO:0000256" key="2">
    <source>
        <dbReference type="SAM" id="Phobius"/>
    </source>
</evidence>
<evidence type="ECO:0000256" key="3">
    <source>
        <dbReference type="SAM" id="SignalP"/>
    </source>
</evidence>
<comment type="caution">
    <text evidence="4">The sequence shown here is derived from an EMBL/GenBank/DDBJ whole genome shotgun (WGS) entry which is preliminary data.</text>
</comment>
<evidence type="ECO:0000313" key="4">
    <source>
        <dbReference type="EMBL" id="TNU73964.1"/>
    </source>
</evidence>
<evidence type="ECO:0000256" key="1">
    <source>
        <dbReference type="SAM" id="MobiDB-lite"/>
    </source>
</evidence>
<proteinExistence type="predicted"/>
<feature type="compositionally biased region" description="Low complexity" evidence="1">
    <location>
        <begin position="36"/>
        <end position="64"/>
    </location>
</feature>
<dbReference type="InterPro" id="IPR046112">
    <property type="entry name" value="DUF6049"/>
</dbReference>
<name>A0A5C5BD12_9MICO</name>
<accession>A0A5C5BD12</accession>
<dbReference type="Proteomes" id="UP000313849">
    <property type="component" value="Unassembled WGS sequence"/>
</dbReference>
<gene>
    <name evidence="4" type="ORF">FH969_08565</name>
</gene>
<feature type="transmembrane region" description="Helical" evidence="2">
    <location>
        <begin position="681"/>
        <end position="699"/>
    </location>
</feature>
<evidence type="ECO:0000313" key="5">
    <source>
        <dbReference type="Proteomes" id="UP000313849"/>
    </source>
</evidence>
<dbReference type="Pfam" id="PF19516">
    <property type="entry name" value="DUF6049"/>
    <property type="match status" value="1"/>
</dbReference>
<dbReference type="RefSeq" id="WP_139986954.1">
    <property type="nucleotide sequence ID" value="NZ_VENP01000028.1"/>
</dbReference>
<dbReference type="AlphaFoldDB" id="A0A5C5BD12"/>
<feature type="chain" id="PRO_5023038004" evidence="3">
    <location>
        <begin position="34"/>
        <end position="714"/>
    </location>
</feature>